<comment type="caution">
    <text evidence="1">The sequence shown here is derived from an EMBL/GenBank/DDBJ whole genome shotgun (WGS) entry which is preliminary data.</text>
</comment>
<gene>
    <name evidence="1" type="ORF">EZS28_031283</name>
</gene>
<organism evidence="1 2">
    <name type="scientific">Streblomastix strix</name>
    <dbReference type="NCBI Taxonomy" id="222440"/>
    <lineage>
        <taxon>Eukaryota</taxon>
        <taxon>Metamonada</taxon>
        <taxon>Preaxostyla</taxon>
        <taxon>Oxymonadida</taxon>
        <taxon>Streblomastigidae</taxon>
        <taxon>Streblomastix</taxon>
    </lineage>
</organism>
<name>A0A5J4USS3_9EUKA</name>
<proteinExistence type="predicted"/>
<sequence>MGQDQSTLNSSDIKEIFSKDVDLQQAEKVLSKLSSV</sequence>
<dbReference type="EMBL" id="SNRW01012949">
    <property type="protein sequence ID" value="KAA6373190.1"/>
    <property type="molecule type" value="Genomic_DNA"/>
</dbReference>
<evidence type="ECO:0000313" key="1">
    <source>
        <dbReference type="EMBL" id="KAA6373190.1"/>
    </source>
</evidence>
<accession>A0A5J4USS3</accession>
<protein>
    <submittedName>
        <fullName evidence="1">Uncharacterized protein</fullName>
    </submittedName>
</protein>
<reference evidence="1 2" key="1">
    <citation type="submission" date="2019-03" db="EMBL/GenBank/DDBJ databases">
        <title>Single cell metagenomics reveals metabolic interactions within the superorganism composed of flagellate Streblomastix strix and complex community of Bacteroidetes bacteria on its surface.</title>
        <authorList>
            <person name="Treitli S.C."/>
            <person name="Kolisko M."/>
            <person name="Husnik F."/>
            <person name="Keeling P."/>
            <person name="Hampl V."/>
        </authorList>
    </citation>
    <scope>NUCLEOTIDE SEQUENCE [LARGE SCALE GENOMIC DNA]</scope>
    <source>
        <strain evidence="1">ST1C</strain>
    </source>
</reference>
<dbReference type="Proteomes" id="UP000324800">
    <property type="component" value="Unassembled WGS sequence"/>
</dbReference>
<dbReference type="AlphaFoldDB" id="A0A5J4USS3"/>
<feature type="non-terminal residue" evidence="1">
    <location>
        <position position="36"/>
    </location>
</feature>
<evidence type="ECO:0000313" key="2">
    <source>
        <dbReference type="Proteomes" id="UP000324800"/>
    </source>
</evidence>